<reference evidence="1" key="1">
    <citation type="journal article" date="2017" name="Nature">
        <title>The sunflower genome provides insights into oil metabolism, flowering and Asterid evolution.</title>
        <authorList>
            <person name="Badouin H."/>
            <person name="Gouzy J."/>
            <person name="Grassa C.J."/>
            <person name="Murat F."/>
            <person name="Staton S.E."/>
            <person name="Cottret L."/>
            <person name="Lelandais-Briere C."/>
            <person name="Owens G.L."/>
            <person name="Carrere S."/>
            <person name="Mayjonade B."/>
            <person name="Legrand L."/>
            <person name="Gill N."/>
            <person name="Kane N.C."/>
            <person name="Bowers J.E."/>
            <person name="Hubner S."/>
            <person name="Bellec A."/>
            <person name="Berard A."/>
            <person name="Berges H."/>
            <person name="Blanchet N."/>
            <person name="Boniface M.C."/>
            <person name="Brunel D."/>
            <person name="Catrice O."/>
            <person name="Chaidir N."/>
            <person name="Claudel C."/>
            <person name="Donnadieu C."/>
            <person name="Faraut T."/>
            <person name="Fievet G."/>
            <person name="Helmstetter N."/>
            <person name="King M."/>
            <person name="Knapp S.J."/>
            <person name="Lai Z."/>
            <person name="Le Paslier M.C."/>
            <person name="Lippi Y."/>
            <person name="Lorenzon L."/>
            <person name="Mandel J.R."/>
            <person name="Marage G."/>
            <person name="Marchand G."/>
            <person name="Marquand E."/>
            <person name="Bret-Mestries E."/>
            <person name="Morien E."/>
            <person name="Nambeesan S."/>
            <person name="Nguyen T."/>
            <person name="Pegot-Espagnet P."/>
            <person name="Pouilly N."/>
            <person name="Raftis F."/>
            <person name="Sallet E."/>
            <person name="Schiex T."/>
            <person name="Thomas J."/>
            <person name="Vandecasteele C."/>
            <person name="Vares D."/>
            <person name="Vear F."/>
            <person name="Vautrin S."/>
            <person name="Crespi M."/>
            <person name="Mangin B."/>
            <person name="Burke J.M."/>
            <person name="Salse J."/>
            <person name="Munos S."/>
            <person name="Vincourt P."/>
            <person name="Rieseberg L.H."/>
            <person name="Langlade N.B."/>
        </authorList>
    </citation>
    <scope>NUCLEOTIDE SEQUENCE</scope>
    <source>
        <tissue evidence="1">Leaves</tissue>
    </source>
</reference>
<reference evidence="1" key="2">
    <citation type="submission" date="2020-06" db="EMBL/GenBank/DDBJ databases">
        <title>Helianthus annuus Genome sequencing and assembly Release 2.</title>
        <authorList>
            <person name="Gouzy J."/>
            <person name="Langlade N."/>
            <person name="Munos S."/>
        </authorList>
    </citation>
    <scope>NUCLEOTIDE SEQUENCE</scope>
    <source>
        <tissue evidence="1">Leaves</tissue>
    </source>
</reference>
<sequence length="51" mass="5849">MLQSPKCKAMFMASLMNVIFHEHGLSFGHCNMKCCFTLFVDTKPYDLFVSV</sequence>
<dbReference type="Proteomes" id="UP000215914">
    <property type="component" value="Unassembled WGS sequence"/>
</dbReference>
<name>A0A9K3I932_HELAN</name>
<protein>
    <submittedName>
        <fullName evidence="1">Uncharacterized protein</fullName>
    </submittedName>
</protein>
<proteinExistence type="predicted"/>
<comment type="caution">
    <text evidence="1">The sequence shown here is derived from an EMBL/GenBank/DDBJ whole genome shotgun (WGS) entry which is preliminary data.</text>
</comment>
<evidence type="ECO:0000313" key="2">
    <source>
        <dbReference type="Proteomes" id="UP000215914"/>
    </source>
</evidence>
<dbReference type="Gramene" id="mRNA:HanXRQr2_Chr09g0402911">
    <property type="protein sequence ID" value="CDS:HanXRQr2_Chr09g0402911.1"/>
    <property type="gene ID" value="HanXRQr2_Chr09g0402911"/>
</dbReference>
<gene>
    <name evidence="1" type="ORF">HanXRQr2_Chr09g0402911</name>
</gene>
<organism evidence="1 2">
    <name type="scientific">Helianthus annuus</name>
    <name type="common">Common sunflower</name>
    <dbReference type="NCBI Taxonomy" id="4232"/>
    <lineage>
        <taxon>Eukaryota</taxon>
        <taxon>Viridiplantae</taxon>
        <taxon>Streptophyta</taxon>
        <taxon>Embryophyta</taxon>
        <taxon>Tracheophyta</taxon>
        <taxon>Spermatophyta</taxon>
        <taxon>Magnoliopsida</taxon>
        <taxon>eudicotyledons</taxon>
        <taxon>Gunneridae</taxon>
        <taxon>Pentapetalae</taxon>
        <taxon>asterids</taxon>
        <taxon>campanulids</taxon>
        <taxon>Asterales</taxon>
        <taxon>Asteraceae</taxon>
        <taxon>Asteroideae</taxon>
        <taxon>Heliantheae alliance</taxon>
        <taxon>Heliantheae</taxon>
        <taxon>Helianthus</taxon>
    </lineage>
</organism>
<evidence type="ECO:0000313" key="1">
    <source>
        <dbReference type="EMBL" id="KAF5792160.1"/>
    </source>
</evidence>
<dbReference type="AlphaFoldDB" id="A0A9K3I932"/>
<keyword evidence="2" id="KW-1185">Reference proteome</keyword>
<dbReference type="EMBL" id="MNCJ02000324">
    <property type="protein sequence ID" value="KAF5792160.1"/>
    <property type="molecule type" value="Genomic_DNA"/>
</dbReference>
<accession>A0A9K3I932</accession>